<keyword evidence="1" id="KW-0547">Nucleotide-binding</keyword>
<dbReference type="GO" id="GO:0005524">
    <property type="term" value="F:ATP binding"/>
    <property type="evidence" value="ECO:0007669"/>
    <property type="project" value="UniProtKB-KW"/>
</dbReference>
<organism evidence="5">
    <name type="scientific">candidate division WOR-3 bacterium</name>
    <dbReference type="NCBI Taxonomy" id="2052148"/>
    <lineage>
        <taxon>Bacteria</taxon>
        <taxon>Bacteria division WOR-3</taxon>
    </lineage>
</organism>
<keyword evidence="2" id="KW-0067">ATP-binding</keyword>
<dbReference type="InterPro" id="IPR003593">
    <property type="entry name" value="AAA+_ATPase"/>
</dbReference>
<dbReference type="InterPro" id="IPR041628">
    <property type="entry name" value="ChlI/MoxR_AAA_lid"/>
</dbReference>
<accession>A0A7V4E4H8</accession>
<comment type="caution">
    <text evidence="5">The sequence shown here is derived from an EMBL/GenBank/DDBJ whole genome shotgun (WGS) entry which is preliminary data.</text>
</comment>
<dbReference type="PIRSF" id="PIRSF002849">
    <property type="entry name" value="AAA_ATPase_chaperone_MoxR_prd"/>
    <property type="match status" value="1"/>
</dbReference>
<name>A0A7V4E4H8_UNCW3</name>
<evidence type="ECO:0000259" key="4">
    <source>
        <dbReference type="SMART" id="SM00382"/>
    </source>
</evidence>
<dbReference type="PANTHER" id="PTHR42759">
    <property type="entry name" value="MOXR FAMILY PROTEIN"/>
    <property type="match status" value="1"/>
</dbReference>
<dbReference type="Pfam" id="PF17863">
    <property type="entry name" value="AAA_lid_2"/>
    <property type="match status" value="1"/>
</dbReference>
<dbReference type="EMBL" id="DTDJ01000032">
    <property type="protein sequence ID" value="HGL17653.1"/>
    <property type="molecule type" value="Genomic_DNA"/>
</dbReference>
<dbReference type="PANTHER" id="PTHR42759:SF1">
    <property type="entry name" value="MAGNESIUM-CHELATASE SUBUNIT CHLD"/>
    <property type="match status" value="1"/>
</dbReference>
<gene>
    <name evidence="5" type="ORF">ENU66_04925</name>
</gene>
<dbReference type="Gene3D" id="1.10.8.80">
    <property type="entry name" value="Magnesium chelatase subunit I, C-Terminal domain"/>
    <property type="match status" value="1"/>
</dbReference>
<proteinExistence type="inferred from homology"/>
<dbReference type="AlphaFoldDB" id="A0A7V4E4H8"/>
<evidence type="ECO:0000256" key="3">
    <source>
        <dbReference type="ARBA" id="ARBA00061607"/>
    </source>
</evidence>
<dbReference type="CDD" id="cd00009">
    <property type="entry name" value="AAA"/>
    <property type="match status" value="1"/>
</dbReference>
<dbReference type="SUPFAM" id="SSF52540">
    <property type="entry name" value="P-loop containing nucleoside triphosphate hydrolases"/>
    <property type="match status" value="1"/>
</dbReference>
<protein>
    <submittedName>
        <fullName evidence="5">MoxR family ATPase</fullName>
    </submittedName>
</protein>
<comment type="similarity">
    <text evidence="3">Belongs to the MoxR family.</text>
</comment>
<dbReference type="InterPro" id="IPR011703">
    <property type="entry name" value="ATPase_AAA-3"/>
</dbReference>
<dbReference type="GO" id="GO:0016887">
    <property type="term" value="F:ATP hydrolysis activity"/>
    <property type="evidence" value="ECO:0007669"/>
    <property type="project" value="InterPro"/>
</dbReference>
<reference evidence="5" key="1">
    <citation type="journal article" date="2020" name="mSystems">
        <title>Genome- and Community-Level Interaction Insights into Carbon Utilization and Element Cycling Functions of Hydrothermarchaeota in Hydrothermal Sediment.</title>
        <authorList>
            <person name="Zhou Z."/>
            <person name="Liu Y."/>
            <person name="Xu W."/>
            <person name="Pan J."/>
            <person name="Luo Z.H."/>
            <person name="Li M."/>
        </authorList>
    </citation>
    <scope>NUCLEOTIDE SEQUENCE [LARGE SCALE GENOMIC DNA]</scope>
    <source>
        <strain evidence="5">SpSt-69</strain>
    </source>
</reference>
<dbReference type="FunFam" id="3.40.50.300:FF:000640">
    <property type="entry name" value="MoxR family ATPase"/>
    <property type="match status" value="1"/>
</dbReference>
<evidence type="ECO:0000256" key="2">
    <source>
        <dbReference type="ARBA" id="ARBA00022840"/>
    </source>
</evidence>
<dbReference type="InterPro" id="IPR027417">
    <property type="entry name" value="P-loop_NTPase"/>
</dbReference>
<dbReference type="Gene3D" id="3.40.50.300">
    <property type="entry name" value="P-loop containing nucleotide triphosphate hydrolases"/>
    <property type="match status" value="1"/>
</dbReference>
<evidence type="ECO:0000256" key="1">
    <source>
        <dbReference type="ARBA" id="ARBA00022741"/>
    </source>
</evidence>
<dbReference type="InterPro" id="IPR050764">
    <property type="entry name" value="CbbQ/NirQ/NorQ/GpvN"/>
</dbReference>
<sequence>MIIHYMQFERIIKEAQKVIKGQDDIIKIVLTAIVADGHVLLEGPTGVGKTTFVLSFAKIFGLTFRRIQFTSDVLPSDILGTNIYNLKTGTFEFHPGPIFANFVLIDEINRASPKTQSALIEVMEERQVTIEGKTYELDRPFIVFATQNPMDYAGTFPLPITQTDRFLMKINIEYPSKEVEQEILKVGDPRDLIPTLNQLVTKEELLAIQQEVSKVKVDDSIIDYISEIVTSTRSNPSIKEGLSSRASIHLLKCSRAKALVEGRDYVIPEDVKEIFPYVASHRIICDVPACDVSVFLKDFIEKIPVPR</sequence>
<dbReference type="Pfam" id="PF07726">
    <property type="entry name" value="AAA_3"/>
    <property type="match status" value="1"/>
</dbReference>
<dbReference type="SMART" id="SM00382">
    <property type="entry name" value="AAA"/>
    <property type="match status" value="1"/>
</dbReference>
<evidence type="ECO:0000313" key="5">
    <source>
        <dbReference type="EMBL" id="HGL17653.1"/>
    </source>
</evidence>
<feature type="domain" description="AAA+ ATPase" evidence="4">
    <location>
        <begin position="35"/>
        <end position="176"/>
    </location>
</feature>